<dbReference type="GO" id="GO:0005506">
    <property type="term" value="F:iron ion binding"/>
    <property type="evidence" value="ECO:0007669"/>
    <property type="project" value="InterPro"/>
</dbReference>
<dbReference type="PRINTS" id="PR00463">
    <property type="entry name" value="EP450I"/>
</dbReference>
<dbReference type="OrthoDB" id="10021397at2759"/>
<evidence type="ECO:0000256" key="3">
    <source>
        <dbReference type="ARBA" id="ARBA00022448"/>
    </source>
</evidence>
<feature type="transmembrane region" description="Helical" evidence="13">
    <location>
        <begin position="220"/>
        <end position="239"/>
    </location>
</feature>
<dbReference type="SUPFAM" id="SSF103473">
    <property type="entry name" value="MFS general substrate transporter"/>
    <property type="match status" value="1"/>
</dbReference>
<dbReference type="PANTHER" id="PTHR23501">
    <property type="entry name" value="MAJOR FACILITATOR SUPERFAMILY"/>
    <property type="match status" value="1"/>
</dbReference>
<dbReference type="Gene3D" id="1.20.1250.20">
    <property type="entry name" value="MFS general substrate transporter like domains"/>
    <property type="match status" value="1"/>
</dbReference>
<feature type="transmembrane region" description="Helical" evidence="13">
    <location>
        <begin position="484"/>
        <end position="503"/>
    </location>
</feature>
<feature type="transmembrane region" description="Helical" evidence="13">
    <location>
        <begin position="308"/>
        <end position="328"/>
    </location>
</feature>
<evidence type="ECO:0000256" key="1">
    <source>
        <dbReference type="ARBA" id="ARBA00004141"/>
    </source>
</evidence>
<dbReference type="InterPro" id="IPR001128">
    <property type="entry name" value="Cyt_P450"/>
</dbReference>
<dbReference type="Gene3D" id="1.20.1720.10">
    <property type="entry name" value="Multidrug resistance protein D"/>
    <property type="match status" value="1"/>
</dbReference>
<dbReference type="PaxDb" id="5061-CADANGAP00007458"/>
<dbReference type="GO" id="GO:0016705">
    <property type="term" value="F:oxidoreductase activity, acting on paired donors, with incorporation or reduction of molecular oxygen"/>
    <property type="evidence" value="ECO:0007669"/>
    <property type="project" value="InterPro"/>
</dbReference>
<keyword evidence="4 13" id="KW-0812">Transmembrane</keyword>
<name>A0A100IR21_ASPNG</name>
<protein>
    <submittedName>
        <fullName evidence="15">Major Facilitator Superfamily protein</fullName>
    </submittedName>
</protein>
<dbReference type="AlphaFoldDB" id="A0A100IR21"/>
<feature type="transmembrane region" description="Helical" evidence="13">
    <location>
        <begin position="542"/>
        <end position="561"/>
    </location>
</feature>
<dbReference type="Pfam" id="PF07690">
    <property type="entry name" value="MFS_1"/>
    <property type="match status" value="1"/>
</dbReference>
<feature type="transmembrane region" description="Helical" evidence="13">
    <location>
        <begin position="417"/>
        <end position="442"/>
    </location>
</feature>
<keyword evidence="5 11" id="KW-0479">Metal-binding</keyword>
<feature type="transmembrane region" description="Helical" evidence="13">
    <location>
        <begin position="245"/>
        <end position="266"/>
    </location>
</feature>
<dbReference type="PROSITE" id="PS00086">
    <property type="entry name" value="CYTOCHROME_P450"/>
    <property type="match status" value="1"/>
</dbReference>
<dbReference type="VEuPathDB" id="FungiDB:ATCC64974_6310"/>
<evidence type="ECO:0000256" key="10">
    <source>
        <dbReference type="ARBA" id="ARBA00023180"/>
    </source>
</evidence>
<dbReference type="Proteomes" id="UP000068243">
    <property type="component" value="Unassembled WGS sequence"/>
</dbReference>
<dbReference type="SUPFAM" id="SSF48264">
    <property type="entry name" value="Cytochrome P450"/>
    <property type="match status" value="1"/>
</dbReference>
<feature type="binding site" description="axial binding residue" evidence="11">
    <location>
        <position position="1159"/>
    </location>
    <ligand>
        <name>heme</name>
        <dbReference type="ChEBI" id="CHEBI:30413"/>
    </ligand>
    <ligandPart>
        <name>Fe</name>
        <dbReference type="ChEBI" id="CHEBI:18248"/>
    </ligandPart>
</feature>
<dbReference type="Gene3D" id="1.10.630.10">
    <property type="entry name" value="Cytochrome P450"/>
    <property type="match status" value="1"/>
</dbReference>
<keyword evidence="8 11" id="KW-0408">Iron</keyword>
<dbReference type="GO" id="GO:0020037">
    <property type="term" value="F:heme binding"/>
    <property type="evidence" value="ECO:0007669"/>
    <property type="project" value="InterPro"/>
</dbReference>
<evidence type="ECO:0000256" key="9">
    <source>
        <dbReference type="ARBA" id="ARBA00023136"/>
    </source>
</evidence>
<dbReference type="VEuPathDB" id="FungiDB:ATCC64974_6320"/>
<evidence type="ECO:0000259" key="14">
    <source>
        <dbReference type="PROSITE" id="PS50850"/>
    </source>
</evidence>
<feature type="transmembrane region" description="Helical" evidence="13">
    <location>
        <begin position="454"/>
        <end position="475"/>
    </location>
</feature>
<evidence type="ECO:0000256" key="13">
    <source>
        <dbReference type="SAM" id="Phobius"/>
    </source>
</evidence>
<evidence type="ECO:0000256" key="12">
    <source>
        <dbReference type="SAM" id="MobiDB-lite"/>
    </source>
</evidence>
<dbReference type="VEuPathDB" id="FungiDB:An09g00560"/>
<comment type="subcellular location">
    <subcellularLocation>
        <location evidence="1">Membrane</location>
        <topology evidence="1">Multi-pass membrane protein</topology>
    </subcellularLocation>
</comment>
<feature type="transmembrane region" description="Helical" evidence="13">
    <location>
        <begin position="278"/>
        <end position="302"/>
    </location>
</feature>
<evidence type="ECO:0000313" key="15">
    <source>
        <dbReference type="EMBL" id="GAQ45792.1"/>
    </source>
</evidence>
<feature type="transmembrane region" description="Helical" evidence="13">
    <location>
        <begin position="509"/>
        <end position="530"/>
    </location>
</feature>
<feature type="transmembrane region" description="Helical" evidence="13">
    <location>
        <begin position="699"/>
        <end position="726"/>
    </location>
</feature>
<dbReference type="EMBL" id="BCMY01000018">
    <property type="protein sequence ID" value="GAQ45792.1"/>
    <property type="molecule type" value="Genomic_DNA"/>
</dbReference>
<feature type="transmembrane region" description="Helical" evidence="13">
    <location>
        <begin position="348"/>
        <end position="370"/>
    </location>
</feature>
<comment type="cofactor">
    <cofactor evidence="11">
        <name>heme</name>
        <dbReference type="ChEBI" id="CHEBI:30413"/>
    </cofactor>
</comment>
<accession>A0A100IR21</accession>
<proteinExistence type="inferred from homology"/>
<dbReference type="GO" id="GO:0005886">
    <property type="term" value="C:plasma membrane"/>
    <property type="evidence" value="ECO:0007669"/>
    <property type="project" value="TreeGrafter"/>
</dbReference>
<dbReference type="CDD" id="cd20615">
    <property type="entry name" value="CYP_GliC-like"/>
    <property type="match status" value="1"/>
</dbReference>
<feature type="transmembrane region" description="Helical" evidence="13">
    <location>
        <begin position="376"/>
        <end position="396"/>
    </location>
</feature>
<keyword evidence="3" id="KW-0813">Transport</keyword>
<gene>
    <name evidence="15" type="ORF">ABL_08453</name>
</gene>
<feature type="compositionally biased region" description="Basic residues" evidence="12">
    <location>
        <begin position="71"/>
        <end position="80"/>
    </location>
</feature>
<feature type="transmembrane region" description="Helical" evidence="13">
    <location>
        <begin position="623"/>
        <end position="641"/>
    </location>
</feature>
<evidence type="ECO:0000313" key="16">
    <source>
        <dbReference type="Proteomes" id="UP000068243"/>
    </source>
</evidence>
<dbReference type="GO" id="GO:0004497">
    <property type="term" value="F:monooxygenase activity"/>
    <property type="evidence" value="ECO:0007669"/>
    <property type="project" value="InterPro"/>
</dbReference>
<dbReference type="InterPro" id="IPR011701">
    <property type="entry name" value="MFS"/>
</dbReference>
<sequence>MAGTIALNTRDTIIEIRVRQPDALPPPTNTTTPRIEEVEEEPTEPHQVPGEWPDVPVPIARPREGLERNASRRSRTKRLSQRLSVSSDIFHDAIEAQGYGGAGAGSKRLSGIYRHSIIEGSVEALGLTEPTEQLKVEEQEEQPTKTKYGPRIWAIMVALCVTNLLVALEGTVISTALPTIVEDLGGGEAYVWASTGYFLTNTVFQPLYGQMADIFGRRWLIIFAVAMFVLGSGISGGAPSMNALIAGRVIQGIGGGGITLLVNLIVCDLVPLRERGRLMAIVFAAVSVGTSLGPIVGGLIVQQTTWRWVFYLNLPVGGISMVLLFVFLQVGHRSEETSIKRRLKQIDYGGNLIFILAISFILVALAYGGTLWPWKSFSTIISLVFGFYGIVVFIFYEQSNFCRQPTLPMRLFTRRTSATAFTITFIQSMLTLLVIYFLPVYFQAVLLASPIRSGVMMLPTVLVLVPASVVSGALLSKFGRYKPFHFIGFALFTLGFGCFITLDENSPDVAWIMVQIVVALGSGSSLSTLLPAVQAEFSDQDTAAATAAWAFVRQFGVVWGVSVPSAIFNAQVEHDLSGISSDSVQRTLGGGAAYEHGTKDYVNSLTGDVRKQVIGLYADSLKIVWIFATVIAGVGFMLVFLEREITLRTKLDTNLRVSISGLGSDFLLRGPHEAIRIGRVSLLKYIAAMMSSVCNKQSTAITAITMNTTILLAGQAVLIVAILVAVKLRTPITNTINRLISAILRVHLSRRFPVHHVDDSSPLPTLPYQWPDGQGDGAKFLQGQSNSERWERQFGAIYRLWSGMNPEVVLTRPEHIQAVFKDSHTHLKAKNNNSGYLLGELLGQCVGLVSQDQWQRVRAIMEKPFHRNASTTYIPLVKRRTEQFFQELWDTRDLSRGLLDPADDLKLLPFLVVAEVVYGRLAPDVEAELRRLAPQRENLMKHVIKGGLTRFAWSRFLPTQANRELAAFQQRWLAFNELAHRRAVEQKLNAPIIDFFAARDAGQISTQELLHTLDEMLYANLDVTIGGVSWNVVFLAAYRDIAKRLREEVEQQRAISVDGEVDAYLLDNSTLLAACVEESARLRPLAAFSVPQAIPTARTVGGYHFPAGTNFVVDSYALNIRNPYWGEERHLYQPDRFLARSLTQARYHFWRFGFGPRQCMGKFVASVVIRAILVHLVEGYDLRMVKPEAMEEWGRNKEIWINHPDMKVVCEKRA</sequence>
<keyword evidence="11" id="KW-0349">Heme</keyword>
<dbReference type="Pfam" id="PF00067">
    <property type="entry name" value="p450"/>
    <property type="match status" value="1"/>
</dbReference>
<dbReference type="VEuPathDB" id="FungiDB:ASPNIDRAFT2_1148540"/>
<feature type="transmembrane region" description="Helical" evidence="13">
    <location>
        <begin position="152"/>
        <end position="177"/>
    </location>
</feature>
<feature type="transmembrane region" description="Helical" evidence="13">
    <location>
        <begin position="189"/>
        <end position="208"/>
    </location>
</feature>
<dbReference type="InterPro" id="IPR020846">
    <property type="entry name" value="MFS_dom"/>
</dbReference>
<keyword evidence="6 13" id="KW-1133">Transmembrane helix</keyword>
<keyword evidence="10" id="KW-0325">Glycoprotein</keyword>
<evidence type="ECO:0000256" key="8">
    <source>
        <dbReference type="ARBA" id="ARBA00023004"/>
    </source>
</evidence>
<dbReference type="CDD" id="cd17502">
    <property type="entry name" value="MFS_Azr1_MDR_like"/>
    <property type="match status" value="1"/>
</dbReference>
<dbReference type="VEuPathDB" id="FungiDB:An09g00550"/>
<dbReference type="InterPro" id="IPR017972">
    <property type="entry name" value="Cyt_P450_CS"/>
</dbReference>
<feature type="domain" description="Major facilitator superfamily (MFS) profile" evidence="14">
    <location>
        <begin position="155"/>
        <end position="647"/>
    </location>
</feature>
<comment type="similarity">
    <text evidence="2">Belongs to the major facilitator superfamily.</text>
</comment>
<dbReference type="GO" id="GO:0022857">
    <property type="term" value="F:transmembrane transporter activity"/>
    <property type="evidence" value="ECO:0007669"/>
    <property type="project" value="InterPro"/>
</dbReference>
<keyword evidence="9 13" id="KW-0472">Membrane</keyword>
<dbReference type="VEuPathDB" id="FungiDB:M747DRAFT_299804"/>
<dbReference type="PROSITE" id="PS50850">
    <property type="entry name" value="MFS"/>
    <property type="match status" value="1"/>
</dbReference>
<keyword evidence="7" id="KW-0560">Oxidoreductase</keyword>
<evidence type="ECO:0000256" key="2">
    <source>
        <dbReference type="ARBA" id="ARBA00008335"/>
    </source>
</evidence>
<dbReference type="PANTHER" id="PTHR23501:SF187">
    <property type="entry name" value="MAJOR FACILITATOR SUPERFAMILY (MFS) PROFILE DOMAIN-CONTAINING PROTEIN"/>
    <property type="match status" value="1"/>
</dbReference>
<comment type="caution">
    <text evidence="15">The sequence shown here is derived from an EMBL/GenBank/DDBJ whole genome shotgun (WGS) entry which is preliminary data.</text>
</comment>
<feature type="region of interest" description="Disordered" evidence="12">
    <location>
        <begin position="20"/>
        <end position="81"/>
    </location>
</feature>
<evidence type="ECO:0000256" key="5">
    <source>
        <dbReference type="ARBA" id="ARBA00022723"/>
    </source>
</evidence>
<dbReference type="VEuPathDB" id="FungiDB:ASPNIDRAFT2_1200258"/>
<reference evidence="16" key="1">
    <citation type="journal article" date="2016" name="Genome Announc.">
        <title>Draft genome sequence of Aspergillus niger strain An76.</title>
        <authorList>
            <person name="Gong W."/>
            <person name="Cheng Z."/>
            <person name="Zhang H."/>
            <person name="Liu L."/>
            <person name="Gao P."/>
            <person name="Wang L."/>
        </authorList>
    </citation>
    <scope>NUCLEOTIDE SEQUENCE [LARGE SCALE GENOMIC DNA]</scope>
    <source>
        <strain evidence="16">An76</strain>
    </source>
</reference>
<dbReference type="InterPro" id="IPR036259">
    <property type="entry name" value="MFS_trans_sf"/>
</dbReference>
<evidence type="ECO:0000256" key="7">
    <source>
        <dbReference type="ARBA" id="ARBA00023002"/>
    </source>
</evidence>
<organism evidence="15 16">
    <name type="scientific">Aspergillus niger</name>
    <dbReference type="NCBI Taxonomy" id="5061"/>
    <lineage>
        <taxon>Eukaryota</taxon>
        <taxon>Fungi</taxon>
        <taxon>Dikarya</taxon>
        <taxon>Ascomycota</taxon>
        <taxon>Pezizomycotina</taxon>
        <taxon>Eurotiomycetes</taxon>
        <taxon>Eurotiomycetidae</taxon>
        <taxon>Eurotiales</taxon>
        <taxon>Aspergillaceae</taxon>
        <taxon>Aspergillus</taxon>
        <taxon>Aspergillus subgen. Circumdati</taxon>
    </lineage>
</organism>
<evidence type="ECO:0000256" key="6">
    <source>
        <dbReference type="ARBA" id="ARBA00022989"/>
    </source>
</evidence>
<dbReference type="FunFam" id="1.20.1250.20:FF:000484">
    <property type="entry name" value="MFS general substrate transporter"/>
    <property type="match status" value="1"/>
</dbReference>
<dbReference type="VEuPathDB" id="FungiDB:M747DRAFT_269259"/>
<evidence type="ECO:0000256" key="4">
    <source>
        <dbReference type="ARBA" id="ARBA00022692"/>
    </source>
</evidence>
<dbReference type="InterPro" id="IPR036396">
    <property type="entry name" value="Cyt_P450_sf"/>
</dbReference>
<feature type="compositionally biased region" description="Basic and acidic residues" evidence="12">
    <location>
        <begin position="61"/>
        <end position="70"/>
    </location>
</feature>
<evidence type="ECO:0000256" key="11">
    <source>
        <dbReference type="PIRSR" id="PIRSR602401-1"/>
    </source>
</evidence>
<dbReference type="InterPro" id="IPR002401">
    <property type="entry name" value="Cyt_P450_E_grp-I"/>
</dbReference>